<reference evidence="4" key="1">
    <citation type="journal article" date="2017" name="Appl. Environ. Microbiol.">
        <title>Genomic analysis of Calderihabitans maritimus KKC1, a thermophilic hydrogenogenic carboxydotrophic bacterium isolated from marine sediment.</title>
        <authorList>
            <person name="Omae K."/>
            <person name="Yoneda Y."/>
            <person name="Fukuyama Y."/>
            <person name="Yoshida T."/>
            <person name="Sako Y."/>
        </authorList>
    </citation>
    <scope>NUCLEOTIDE SEQUENCE [LARGE SCALE GENOMIC DNA]</scope>
    <source>
        <strain evidence="4">KKC1</strain>
    </source>
</reference>
<evidence type="ECO:0000313" key="4">
    <source>
        <dbReference type="Proteomes" id="UP000197032"/>
    </source>
</evidence>
<keyword evidence="2" id="KW-0812">Transmembrane</keyword>
<keyword evidence="2" id="KW-1133">Transmembrane helix</keyword>
<feature type="region of interest" description="Disordered" evidence="1">
    <location>
        <begin position="362"/>
        <end position="382"/>
    </location>
</feature>
<organism evidence="3 4">
    <name type="scientific">Calderihabitans maritimus</name>
    <dbReference type="NCBI Taxonomy" id="1246530"/>
    <lineage>
        <taxon>Bacteria</taxon>
        <taxon>Bacillati</taxon>
        <taxon>Bacillota</taxon>
        <taxon>Clostridia</taxon>
        <taxon>Neomoorellales</taxon>
        <taxon>Calderihabitantaceae</taxon>
        <taxon>Calderihabitans</taxon>
    </lineage>
</organism>
<dbReference type="InterPro" id="IPR038728">
    <property type="entry name" value="YkvI-like"/>
</dbReference>
<feature type="transmembrane region" description="Helical" evidence="2">
    <location>
        <begin position="266"/>
        <end position="287"/>
    </location>
</feature>
<feature type="transmembrane region" description="Helical" evidence="2">
    <location>
        <begin position="324"/>
        <end position="345"/>
    </location>
</feature>
<gene>
    <name evidence="3" type="ORF">KKC1_00770</name>
</gene>
<feature type="transmembrane region" description="Helical" evidence="2">
    <location>
        <begin position="299"/>
        <end position="318"/>
    </location>
</feature>
<feature type="transmembrane region" description="Helical" evidence="2">
    <location>
        <begin position="85"/>
        <end position="110"/>
    </location>
</feature>
<name>A0A1Z5HNP0_9FIRM</name>
<dbReference type="PANTHER" id="PTHR37814">
    <property type="entry name" value="CONSERVED MEMBRANE PROTEIN"/>
    <property type="match status" value="1"/>
</dbReference>
<feature type="transmembrane region" description="Helical" evidence="2">
    <location>
        <begin position="183"/>
        <end position="208"/>
    </location>
</feature>
<keyword evidence="4" id="KW-1185">Reference proteome</keyword>
<protein>
    <recommendedName>
        <fullName evidence="5">Membrane protein YkvI</fullName>
    </recommendedName>
</protein>
<dbReference type="PANTHER" id="PTHR37814:SF1">
    <property type="entry name" value="MEMBRANE PROTEIN"/>
    <property type="match status" value="1"/>
</dbReference>
<dbReference type="EMBL" id="BDGJ01000002">
    <property type="protein sequence ID" value="GAW90915.1"/>
    <property type="molecule type" value="Genomic_DNA"/>
</dbReference>
<feature type="transmembrane region" description="Helical" evidence="2">
    <location>
        <begin position="143"/>
        <end position="163"/>
    </location>
</feature>
<feature type="transmembrane region" description="Helical" evidence="2">
    <location>
        <begin position="220"/>
        <end position="246"/>
    </location>
</feature>
<sequence length="382" mass="40086">MQKKLSTFAIAATYVGTVVGAGFASGQEVLQFFGFYGKWGLIGIIISTVLFIFFGISIMELGHELKAKSHLPVIRAAGGRWTGTAIDAVITFFLFGALVTMAAGAGAIFVEQFKLPALWGSLLMVILTLVTVLLGISRVIESISFIAPILLTSVLVLSLATVFSNPQAFIVNLNWSNTAKAAVPYWPLAAILYASYNLVLAVAVLAPLGALSEPGKLRLGAVWGGLGLGIGVLAIVAAILTTAPQVTGLEVPMIAIAGRISPLARTAYSVVLFAEVYTTAVASLYGFASRLTDPDSNNYKWLVTGASGVAFASAQFGFSNIVGTLFPAVGIAGLLLLGSLTYGYFKTLRLGILEPVPAAKPALELPDDNKQKKRSPTKGVKE</sequence>
<dbReference type="Proteomes" id="UP000197032">
    <property type="component" value="Unassembled WGS sequence"/>
</dbReference>
<evidence type="ECO:0000256" key="2">
    <source>
        <dbReference type="SAM" id="Phobius"/>
    </source>
</evidence>
<feature type="transmembrane region" description="Helical" evidence="2">
    <location>
        <begin position="36"/>
        <end position="59"/>
    </location>
</feature>
<evidence type="ECO:0000313" key="3">
    <source>
        <dbReference type="EMBL" id="GAW90915.1"/>
    </source>
</evidence>
<comment type="caution">
    <text evidence="3">The sequence shown here is derived from an EMBL/GenBank/DDBJ whole genome shotgun (WGS) entry which is preliminary data.</text>
</comment>
<dbReference type="RefSeq" id="WP_192868000.1">
    <property type="nucleotide sequence ID" value="NZ_BDGJ01000002.1"/>
</dbReference>
<evidence type="ECO:0000256" key="1">
    <source>
        <dbReference type="SAM" id="MobiDB-lite"/>
    </source>
</evidence>
<accession>A0A1Z5HNP0</accession>
<feature type="transmembrane region" description="Helical" evidence="2">
    <location>
        <begin position="116"/>
        <end position="136"/>
    </location>
</feature>
<dbReference type="AlphaFoldDB" id="A0A1Z5HNP0"/>
<proteinExistence type="predicted"/>
<keyword evidence="2" id="KW-0472">Membrane</keyword>
<evidence type="ECO:0008006" key="5">
    <source>
        <dbReference type="Google" id="ProtNLM"/>
    </source>
</evidence>